<evidence type="ECO:0000313" key="2">
    <source>
        <dbReference type="Proteomes" id="UP001172386"/>
    </source>
</evidence>
<gene>
    <name evidence="1" type="ORF">H2198_000974</name>
</gene>
<name>A0ACC3AID3_9EURO</name>
<organism evidence="1 2">
    <name type="scientific">Neophaeococcomyces mojaviensis</name>
    <dbReference type="NCBI Taxonomy" id="3383035"/>
    <lineage>
        <taxon>Eukaryota</taxon>
        <taxon>Fungi</taxon>
        <taxon>Dikarya</taxon>
        <taxon>Ascomycota</taxon>
        <taxon>Pezizomycotina</taxon>
        <taxon>Eurotiomycetes</taxon>
        <taxon>Chaetothyriomycetidae</taxon>
        <taxon>Chaetothyriales</taxon>
        <taxon>Chaetothyriales incertae sedis</taxon>
        <taxon>Neophaeococcomyces</taxon>
    </lineage>
</organism>
<comment type="caution">
    <text evidence="1">The sequence shown here is derived from an EMBL/GenBank/DDBJ whole genome shotgun (WGS) entry which is preliminary data.</text>
</comment>
<accession>A0ACC3AID3</accession>
<protein>
    <submittedName>
        <fullName evidence="1">Uncharacterized protein</fullName>
    </submittedName>
</protein>
<reference evidence="1" key="1">
    <citation type="submission" date="2022-10" db="EMBL/GenBank/DDBJ databases">
        <title>Culturing micro-colonial fungi from biological soil crusts in the Mojave desert and describing Neophaeococcomyces mojavensis, and introducing the new genera and species Taxawa tesnikishii.</title>
        <authorList>
            <person name="Kurbessoian T."/>
            <person name="Stajich J.E."/>
        </authorList>
    </citation>
    <scope>NUCLEOTIDE SEQUENCE</scope>
    <source>
        <strain evidence="1">JES_112</strain>
    </source>
</reference>
<keyword evidence="2" id="KW-1185">Reference proteome</keyword>
<proteinExistence type="predicted"/>
<sequence length="595" mass="67205">MEVSSESRRGYTKYGFLTQEPPLRQLPLPFCQWESLLKEAQVAVRTLKRISTACESELDYTMSQWRRQVRQMRVIRFEPQRCLEAVSHRAHHVLTFLVQYYIQSQSEEARNRGTVVRIPASLAVPLVAVSRHLGIAPILTYADTVLWNWKWIDPKKAVSVQNVGMIDLFTNDSQEEHFFLTSLRMEICGRASTKAMLEMSQSRSKRSDGDDDHRQLVENVRTIARNLDELTDIFCAVREGLTPDFFYNDFRPWIQGADQGIESPSWLYEGTGLILQPSGPSAGQSAMMHSFDVFLGIEHPHSSYAPGSGCAYINSALNPHREVREGKTIASRCPRSGGNDKPQVHQSVSHCFSHGSRSTQSQVRCPASNHSIPSERSSAQSNEVDTSFNARMRTYMPIQHQEYLLWLKEHTPFRHTREPVLKSQAALEAHGAAVRALQRWRNAHIQVVTQYVILPARRKFCLEAQAAAMAENSTPRRECPAAEIDESTTKQVVRGTGGTSLIPLLKIYRENTRNAAVGSALMHPAKEITRVQRGPFDLLWWLLSFFAVGGLLLRDVTEFLQKLLGAMVTFDKAGESGLMVMLCSLWSHILVAIDN</sequence>
<evidence type="ECO:0000313" key="1">
    <source>
        <dbReference type="EMBL" id="KAJ9663213.1"/>
    </source>
</evidence>
<dbReference type="EMBL" id="JAPDRQ010000010">
    <property type="protein sequence ID" value="KAJ9663213.1"/>
    <property type="molecule type" value="Genomic_DNA"/>
</dbReference>
<dbReference type="Proteomes" id="UP001172386">
    <property type="component" value="Unassembled WGS sequence"/>
</dbReference>